<feature type="compositionally biased region" description="Basic residues" evidence="1">
    <location>
        <begin position="329"/>
        <end position="339"/>
    </location>
</feature>
<keyword evidence="4" id="KW-1185">Reference proteome</keyword>
<evidence type="ECO:0000313" key="2">
    <source>
        <dbReference type="EMBL" id="KAF7489174.1"/>
    </source>
</evidence>
<protein>
    <submittedName>
        <fullName evidence="2 3">Uncharacterized protein</fullName>
    </submittedName>
</protein>
<accession>A0A834R1A5</accession>
<evidence type="ECO:0000313" key="3">
    <source>
        <dbReference type="EnsemblMetazoa" id="KAF7489174.1"/>
    </source>
</evidence>
<dbReference type="EMBL" id="WVUK01000065">
    <property type="protein sequence ID" value="KAF7489174.1"/>
    <property type="molecule type" value="Genomic_DNA"/>
</dbReference>
<dbReference type="Proteomes" id="UP000070412">
    <property type="component" value="Unassembled WGS sequence"/>
</dbReference>
<feature type="region of interest" description="Disordered" evidence="1">
    <location>
        <begin position="319"/>
        <end position="368"/>
    </location>
</feature>
<feature type="compositionally biased region" description="Basic and acidic residues" evidence="1">
    <location>
        <begin position="430"/>
        <end position="447"/>
    </location>
</feature>
<reference evidence="3" key="3">
    <citation type="submission" date="2022-06" db="UniProtKB">
        <authorList>
            <consortium name="EnsemblMetazoa"/>
        </authorList>
    </citation>
    <scope>IDENTIFICATION</scope>
</reference>
<feature type="compositionally biased region" description="Basic and acidic residues" evidence="1">
    <location>
        <begin position="232"/>
        <end position="241"/>
    </location>
</feature>
<feature type="compositionally biased region" description="Basic residues" evidence="1">
    <location>
        <begin position="400"/>
        <end position="409"/>
    </location>
</feature>
<feature type="region of interest" description="Disordered" evidence="1">
    <location>
        <begin position="397"/>
        <end position="447"/>
    </location>
</feature>
<name>A0A834R1A5_SARSC</name>
<sequence>MEWIGSIECDHNNSSVQQTPKLYSQIVSSKNVEDEDFEDEDDDDYDDDGDRIDDRVDLIKRKRKIFRIIELNSDDLENESKQSPSPSPSPPETIILNGKPFHRLDPGQLKQLIDDYAMPIAKKFTRYMVPVSHQDDVPIKVYFRRTVRTPSTSFDGKLPKSKIIYSKHSRGEEAYDWSPGKNRIDKYIVYYVKNGKNIKTRSIQDRFVALSSNRSHRKIRFKQKHSNQKSSNENKDLDGDNHSNLQDADDDNDDGDGDNDYESNGGVIEAGIDVIEEENEDGNNDGNRDYQEPLRSNVERFKRPIKNWPVWESLRIPSGQESSPIQIKSVRRSKSKNRLANKQEDDDRRPRTKSVLHDDQNRSEKKRKRKILKVKKIILENDQEASPKLTTAHQSMMIANKRKPIKLKSRLITSSKRKDLHPKNKNRSSSRQEKQFFKITKYDFNDH</sequence>
<feature type="compositionally biased region" description="Acidic residues" evidence="1">
    <location>
        <begin position="33"/>
        <end position="51"/>
    </location>
</feature>
<feature type="region of interest" description="Disordered" evidence="1">
    <location>
        <begin position="1"/>
        <end position="20"/>
    </location>
</feature>
<evidence type="ECO:0000313" key="4">
    <source>
        <dbReference type="Proteomes" id="UP000070412"/>
    </source>
</evidence>
<organism evidence="2">
    <name type="scientific">Sarcoptes scabiei</name>
    <name type="common">Itch mite</name>
    <name type="synonym">Acarus scabiei</name>
    <dbReference type="NCBI Taxonomy" id="52283"/>
    <lineage>
        <taxon>Eukaryota</taxon>
        <taxon>Metazoa</taxon>
        <taxon>Ecdysozoa</taxon>
        <taxon>Arthropoda</taxon>
        <taxon>Chelicerata</taxon>
        <taxon>Arachnida</taxon>
        <taxon>Acari</taxon>
        <taxon>Acariformes</taxon>
        <taxon>Sarcoptiformes</taxon>
        <taxon>Astigmata</taxon>
        <taxon>Psoroptidia</taxon>
        <taxon>Sarcoptoidea</taxon>
        <taxon>Sarcoptidae</taxon>
        <taxon>Sarcoptinae</taxon>
        <taxon>Sarcoptes</taxon>
    </lineage>
</organism>
<gene>
    <name evidence="2" type="ORF">SSS_1588</name>
</gene>
<feature type="region of interest" description="Disordered" evidence="1">
    <location>
        <begin position="217"/>
        <end position="265"/>
    </location>
</feature>
<reference evidence="4" key="1">
    <citation type="journal article" date="2020" name="PLoS Negl. Trop. Dis.">
        <title>High-quality nuclear genome for Sarcoptes scabiei-A critical resource for a neglected parasite.</title>
        <authorList>
            <person name="Korhonen P.K."/>
            <person name="Gasser R.B."/>
            <person name="Ma G."/>
            <person name="Wang T."/>
            <person name="Stroehlein A.J."/>
            <person name="Young N.D."/>
            <person name="Ang C.S."/>
            <person name="Fernando D.D."/>
            <person name="Lu H.C."/>
            <person name="Taylor S."/>
            <person name="Reynolds S.L."/>
            <person name="Mofiz E."/>
            <person name="Najaraj S.H."/>
            <person name="Gowda H."/>
            <person name="Madugundu A."/>
            <person name="Renuse S."/>
            <person name="Holt D."/>
            <person name="Pandey A."/>
            <person name="Papenfuss A.T."/>
            <person name="Fischer K."/>
        </authorList>
    </citation>
    <scope>NUCLEOTIDE SEQUENCE [LARGE SCALE GENOMIC DNA]</scope>
</reference>
<evidence type="ECO:0000256" key="1">
    <source>
        <dbReference type="SAM" id="MobiDB-lite"/>
    </source>
</evidence>
<feature type="region of interest" description="Disordered" evidence="1">
    <location>
        <begin position="76"/>
        <end position="100"/>
    </location>
</feature>
<feature type="compositionally biased region" description="Basic residues" evidence="1">
    <location>
        <begin position="418"/>
        <end position="428"/>
    </location>
</feature>
<feature type="compositionally biased region" description="Basic residues" evidence="1">
    <location>
        <begin position="217"/>
        <end position="227"/>
    </location>
</feature>
<feature type="compositionally biased region" description="Acidic residues" evidence="1">
    <location>
        <begin position="247"/>
        <end position="261"/>
    </location>
</feature>
<reference evidence="2" key="2">
    <citation type="submission" date="2020-01" db="EMBL/GenBank/DDBJ databases">
        <authorList>
            <person name="Korhonen P.K.K."/>
            <person name="Guangxu M.G."/>
            <person name="Wang T.W."/>
            <person name="Stroehlein A.J.S."/>
            <person name="Young N.D."/>
            <person name="Ang C.-S.A."/>
            <person name="Fernando D.W.F."/>
            <person name="Lu H.L."/>
            <person name="Taylor S.T."/>
            <person name="Ehtesham M.E.M."/>
            <person name="Najaraj S.H.N."/>
            <person name="Harsha G.H.G."/>
            <person name="Madugundu A.M."/>
            <person name="Renuse S.R."/>
            <person name="Holt D.H."/>
            <person name="Pandey A.P."/>
            <person name="Papenfuss A.P."/>
            <person name="Gasser R.B.G."/>
            <person name="Fischer K.F."/>
        </authorList>
    </citation>
    <scope>NUCLEOTIDE SEQUENCE</scope>
    <source>
        <strain evidence="2">SSS_KF_BRIS2020</strain>
    </source>
</reference>
<dbReference type="EnsemblMetazoa" id="SSS_1588s_mrna">
    <property type="protein sequence ID" value="KAF7489174.1"/>
    <property type="gene ID" value="SSS_1588"/>
</dbReference>
<proteinExistence type="predicted"/>
<feature type="region of interest" description="Disordered" evidence="1">
    <location>
        <begin position="28"/>
        <end position="52"/>
    </location>
</feature>
<dbReference type="AlphaFoldDB" id="A0A834R1A5"/>
<feature type="compositionally biased region" description="Basic and acidic residues" evidence="1">
    <location>
        <begin position="341"/>
        <end position="363"/>
    </location>
</feature>